<protein>
    <recommendedName>
        <fullName evidence="2">Glycosyltransferase RgtA/B/C/D-like domain-containing protein</fullName>
    </recommendedName>
</protein>
<proteinExistence type="predicted"/>
<dbReference type="InterPro" id="IPR038731">
    <property type="entry name" value="RgtA/B/C-like"/>
</dbReference>
<keyword evidence="1" id="KW-0472">Membrane</keyword>
<dbReference type="PANTHER" id="PTHR41710">
    <property type="entry name" value="GLYCOSYL TRANSFERASE, FAMILY 39"/>
    <property type="match status" value="1"/>
</dbReference>
<accession>A0A382TAS3</accession>
<dbReference type="Pfam" id="PF13231">
    <property type="entry name" value="PMT_2"/>
    <property type="match status" value="1"/>
</dbReference>
<dbReference type="InterPro" id="IPR019962">
    <property type="entry name" value="CHP03663"/>
</dbReference>
<feature type="transmembrane region" description="Helical" evidence="1">
    <location>
        <begin position="12"/>
        <end position="33"/>
    </location>
</feature>
<feature type="transmembrane region" description="Helical" evidence="1">
    <location>
        <begin position="125"/>
        <end position="145"/>
    </location>
</feature>
<evidence type="ECO:0000256" key="1">
    <source>
        <dbReference type="SAM" id="Phobius"/>
    </source>
</evidence>
<dbReference type="EMBL" id="UINC01135158">
    <property type="protein sequence ID" value="SVD19143.1"/>
    <property type="molecule type" value="Genomic_DNA"/>
</dbReference>
<feature type="domain" description="Glycosyltransferase RgtA/B/C/D-like" evidence="2">
    <location>
        <begin position="79"/>
        <end position="216"/>
    </location>
</feature>
<sequence>MTLISRFWAGRTFGRLEAGFLAIVIVALVMRLWELGGRTVHYDEAIHLHFAWRLSESSGAFLGWPWVFGTDYIHSPWMHGPFQIQFTALMFRIFGDTDVTARLGYVLFGTALVAVPYFFRDYLGRTGAFLAALMLALSPTLLYFSRFGRNDIIMAFFAASLLVLMWRYLEEGHRRYLYLASAVLGLMTATKETAHLVVGIFGLIMLLLIAVELRPWSLRRFKLS</sequence>
<dbReference type="AlphaFoldDB" id="A0A382TAS3"/>
<reference evidence="3" key="1">
    <citation type="submission" date="2018-05" db="EMBL/GenBank/DDBJ databases">
        <authorList>
            <person name="Lanie J.A."/>
            <person name="Ng W.-L."/>
            <person name="Kazmierczak K.M."/>
            <person name="Andrzejewski T.M."/>
            <person name="Davidsen T.M."/>
            <person name="Wayne K.J."/>
            <person name="Tettelin H."/>
            <person name="Glass J.I."/>
            <person name="Rusch D."/>
            <person name="Podicherti R."/>
            <person name="Tsui H.-C.T."/>
            <person name="Winkler M.E."/>
        </authorList>
    </citation>
    <scope>NUCLEOTIDE SEQUENCE</scope>
</reference>
<keyword evidence="1" id="KW-0812">Transmembrane</keyword>
<feature type="transmembrane region" description="Helical" evidence="1">
    <location>
        <begin position="194"/>
        <end position="213"/>
    </location>
</feature>
<feature type="non-terminal residue" evidence="3">
    <location>
        <position position="224"/>
    </location>
</feature>
<dbReference type="PANTHER" id="PTHR41710:SF2">
    <property type="entry name" value="GLYCOSYL TRANSFERASE FAMILY 39_83 DOMAIN-CONTAINING PROTEIN"/>
    <property type="match status" value="1"/>
</dbReference>
<organism evidence="3">
    <name type="scientific">marine metagenome</name>
    <dbReference type="NCBI Taxonomy" id="408172"/>
    <lineage>
        <taxon>unclassified sequences</taxon>
        <taxon>metagenomes</taxon>
        <taxon>ecological metagenomes</taxon>
    </lineage>
</organism>
<feature type="transmembrane region" description="Helical" evidence="1">
    <location>
        <begin position="99"/>
        <end position="119"/>
    </location>
</feature>
<evidence type="ECO:0000313" key="3">
    <source>
        <dbReference type="EMBL" id="SVD19143.1"/>
    </source>
</evidence>
<gene>
    <name evidence="3" type="ORF">METZ01_LOCUS371997</name>
</gene>
<name>A0A382TAS3_9ZZZZ</name>
<dbReference type="NCBIfam" id="TIGR03663">
    <property type="entry name" value="flippase activity-associated protein Agl23"/>
    <property type="match status" value="1"/>
</dbReference>
<feature type="transmembrane region" description="Helical" evidence="1">
    <location>
        <begin position="152"/>
        <end position="169"/>
    </location>
</feature>
<evidence type="ECO:0000259" key="2">
    <source>
        <dbReference type="Pfam" id="PF13231"/>
    </source>
</evidence>
<keyword evidence="1" id="KW-1133">Transmembrane helix</keyword>